<sequence length="177" mass="20397">MVELIHITSVKIAFDILESTRYKSMYEYGGYDGGMNFLGVLGENANTQPRARGVRLHFIWGGEVSEPVSYDAYGCNNANVLYDFNGSGNHFRNNDPRYFLPYRSEGLTVEKLEIDSDQALLEGWCEYKGGIIKKLFSIKLFHSYLMSKAKEHVLQLNKKIERRDIKISIRREKVKSE</sequence>
<accession>A0A1Y6MBU8</accession>
<organism evidence="1 2">
    <name type="scientific">Photobacterium andalusiense</name>
    <dbReference type="NCBI Taxonomy" id="2204296"/>
    <lineage>
        <taxon>Bacteria</taxon>
        <taxon>Pseudomonadati</taxon>
        <taxon>Pseudomonadota</taxon>
        <taxon>Gammaproteobacteria</taxon>
        <taxon>Vibrionales</taxon>
        <taxon>Vibrionaceae</taxon>
        <taxon>Photobacterium</taxon>
    </lineage>
</organism>
<gene>
    <name evidence="1" type="ORF">PAND9192_01121</name>
</gene>
<name>A0A1Y6MBU8_9GAMM</name>
<evidence type="ECO:0000313" key="1">
    <source>
        <dbReference type="EMBL" id="SMY34016.1"/>
    </source>
</evidence>
<protein>
    <submittedName>
        <fullName evidence="1">Uncharacterized protein</fullName>
    </submittedName>
</protein>
<keyword evidence="2" id="KW-1185">Reference proteome</keyword>
<evidence type="ECO:0000313" key="2">
    <source>
        <dbReference type="Proteomes" id="UP000195719"/>
    </source>
</evidence>
<dbReference type="AlphaFoldDB" id="A0A1Y6MBU8"/>
<proteinExistence type="predicted"/>
<dbReference type="Proteomes" id="UP000195719">
    <property type="component" value="Unassembled WGS sequence"/>
</dbReference>
<dbReference type="EMBL" id="FYAJ01000002">
    <property type="protein sequence ID" value="SMY34016.1"/>
    <property type="molecule type" value="Genomic_DNA"/>
</dbReference>
<dbReference type="RefSeq" id="WP_087852931.1">
    <property type="nucleotide sequence ID" value="NZ_FYAJ01000002.1"/>
</dbReference>
<reference evidence="2" key="1">
    <citation type="submission" date="2017-06" db="EMBL/GenBank/DDBJ databases">
        <authorList>
            <person name="Rodrigo-Torres L."/>
            <person name="Arahal R.D."/>
            <person name="Lucena T."/>
        </authorList>
    </citation>
    <scope>NUCLEOTIDE SEQUENCE [LARGE SCALE GENOMIC DNA]</scope>
    <source>
        <strain evidence="2">CECT 9192</strain>
    </source>
</reference>